<dbReference type="PROSITE" id="PS51123">
    <property type="entry name" value="OMPA_2"/>
    <property type="match status" value="1"/>
</dbReference>
<dbReference type="SUPFAM" id="SSF103088">
    <property type="entry name" value="OmpA-like"/>
    <property type="match status" value="1"/>
</dbReference>
<dbReference type="RefSeq" id="WP_158297679.1">
    <property type="nucleotide sequence ID" value="NZ_CP076132.1"/>
</dbReference>
<keyword evidence="3" id="KW-0998">Cell outer membrane</keyword>
<dbReference type="Gene3D" id="2.60.40.1120">
    <property type="entry name" value="Carboxypeptidase-like, regulatory domain"/>
    <property type="match status" value="1"/>
</dbReference>
<dbReference type="PANTHER" id="PTHR30329:SF21">
    <property type="entry name" value="LIPOPROTEIN YIAD-RELATED"/>
    <property type="match status" value="1"/>
</dbReference>
<dbReference type="GO" id="GO:0009279">
    <property type="term" value="C:cell outer membrane"/>
    <property type="evidence" value="ECO:0007669"/>
    <property type="project" value="UniProtKB-SubCell"/>
</dbReference>
<dbReference type="KEGG" id="fya:KMW28_04175"/>
<name>A0AAX1N669_9BACT</name>
<feature type="domain" description="OmpA-like" evidence="5">
    <location>
        <begin position="103"/>
        <end position="224"/>
    </location>
</feature>
<dbReference type="Pfam" id="PF00691">
    <property type="entry name" value="OmpA"/>
    <property type="match status" value="1"/>
</dbReference>
<evidence type="ECO:0000259" key="5">
    <source>
        <dbReference type="PROSITE" id="PS51123"/>
    </source>
</evidence>
<dbReference type="CDD" id="cd07185">
    <property type="entry name" value="OmpA_C-like"/>
    <property type="match status" value="1"/>
</dbReference>
<reference evidence="6 7" key="1">
    <citation type="submission" date="2021-05" db="EMBL/GenBank/DDBJ databases">
        <title>Comparative genomic studies on the polysaccharide-degrading batcterial strains of the Flammeovirga genus.</title>
        <authorList>
            <person name="Zewei F."/>
            <person name="Zheng Z."/>
            <person name="Yu L."/>
            <person name="Ruyue G."/>
            <person name="Yanhong M."/>
            <person name="Yuanyuan C."/>
            <person name="Jingyan G."/>
            <person name="Wenjun H."/>
        </authorList>
    </citation>
    <scope>NUCLEOTIDE SEQUENCE [LARGE SCALE GENOMIC DNA]</scope>
    <source>
        <strain evidence="6 7">NBRC:100898</strain>
    </source>
</reference>
<dbReference type="Proteomes" id="UP000678679">
    <property type="component" value="Chromosome 1"/>
</dbReference>
<dbReference type="EMBL" id="CP076132">
    <property type="protein sequence ID" value="QWG02781.1"/>
    <property type="molecule type" value="Genomic_DNA"/>
</dbReference>
<dbReference type="PANTHER" id="PTHR30329">
    <property type="entry name" value="STATOR ELEMENT OF FLAGELLAR MOTOR COMPLEX"/>
    <property type="match status" value="1"/>
</dbReference>
<evidence type="ECO:0000256" key="3">
    <source>
        <dbReference type="ARBA" id="ARBA00023237"/>
    </source>
</evidence>
<dbReference type="SUPFAM" id="SSF49478">
    <property type="entry name" value="Cna protein B-type domain"/>
    <property type="match status" value="1"/>
</dbReference>
<dbReference type="Gene3D" id="3.30.1330.60">
    <property type="entry name" value="OmpA-like domain"/>
    <property type="match status" value="1"/>
</dbReference>
<comment type="subcellular location">
    <subcellularLocation>
        <location evidence="1">Cell outer membrane</location>
    </subcellularLocation>
</comment>
<evidence type="ECO:0000256" key="1">
    <source>
        <dbReference type="ARBA" id="ARBA00004442"/>
    </source>
</evidence>
<keyword evidence="7" id="KW-1185">Reference proteome</keyword>
<evidence type="ECO:0000256" key="2">
    <source>
        <dbReference type="ARBA" id="ARBA00023136"/>
    </source>
</evidence>
<dbReference type="InterPro" id="IPR036737">
    <property type="entry name" value="OmpA-like_sf"/>
</dbReference>
<evidence type="ECO:0000313" key="7">
    <source>
        <dbReference type="Proteomes" id="UP000678679"/>
    </source>
</evidence>
<dbReference type="InterPro" id="IPR050330">
    <property type="entry name" value="Bact_OuterMem_StrucFunc"/>
</dbReference>
<accession>A0AAX1N669</accession>
<dbReference type="PRINTS" id="PR01021">
    <property type="entry name" value="OMPADOMAIN"/>
</dbReference>
<dbReference type="AlphaFoldDB" id="A0AAX1N669"/>
<sequence>MILTQNVIANSKKEYTLKGIYLDSEKGNTIEGVKVCIKNIKSGAKTTIYTDQNGQFVLTLEGEANYKIYGTKDLYFDQEEHTISTEGDLESNIIEVSFNIKEVKCDIPYTLSDLHFEVNNSAILEDGEQHIDFLYELLSKNHKINVIIRVHSDARGANDYNKEITQSRADYLKEILVSKNISSTRITAEGVGEEEIVNDCIDGIRCSGERHLENRRVEIVLKQS</sequence>
<gene>
    <name evidence="6" type="ORF">KMW28_04175</name>
</gene>
<organism evidence="6 7">
    <name type="scientific">Flammeovirga yaeyamensis</name>
    <dbReference type="NCBI Taxonomy" id="367791"/>
    <lineage>
        <taxon>Bacteria</taxon>
        <taxon>Pseudomonadati</taxon>
        <taxon>Bacteroidota</taxon>
        <taxon>Cytophagia</taxon>
        <taxon>Cytophagales</taxon>
        <taxon>Flammeovirgaceae</taxon>
        <taxon>Flammeovirga</taxon>
    </lineage>
</organism>
<protein>
    <submittedName>
        <fullName evidence="6">OmpA family protein</fullName>
    </submittedName>
</protein>
<keyword evidence="2 4" id="KW-0472">Membrane</keyword>
<proteinExistence type="predicted"/>
<evidence type="ECO:0000256" key="4">
    <source>
        <dbReference type="PROSITE-ProRule" id="PRU00473"/>
    </source>
</evidence>
<dbReference type="InterPro" id="IPR006665">
    <property type="entry name" value="OmpA-like"/>
</dbReference>
<dbReference type="InterPro" id="IPR006664">
    <property type="entry name" value="OMP_bac"/>
</dbReference>
<evidence type="ECO:0000313" key="6">
    <source>
        <dbReference type="EMBL" id="QWG02781.1"/>
    </source>
</evidence>